<sequence length="148" mass="16084">MALGEKLFEEIGQAAGFRITKTHPVEGTTMEVSFTSDLKGVGKFPSGKNMGSGVVIQYPHGVVDGSYQGILKTTDGEQVFWWAHEKGKVVAAERNGGGSSGDKIKSLIIVSAFTNSQKLSWINNLIMALEAERDLVSHHSKTVAYEWK</sequence>
<dbReference type="GeneID" id="41596099"/>
<dbReference type="KEGG" id="nev:NTE_00164"/>
<evidence type="ECO:0000313" key="2">
    <source>
        <dbReference type="Proteomes" id="UP000028194"/>
    </source>
</evidence>
<name>A0A075MLE5_9ARCH</name>
<dbReference type="Proteomes" id="UP000028194">
    <property type="component" value="Chromosome"/>
</dbReference>
<dbReference type="OrthoDB" id="385752at2157"/>
<dbReference type="EMBL" id="CP007174">
    <property type="protein sequence ID" value="AIF82246.1"/>
    <property type="molecule type" value="Genomic_DNA"/>
</dbReference>
<dbReference type="HOGENOM" id="CLU_1754602_0_0_2"/>
<reference evidence="1 2" key="1">
    <citation type="journal article" date="2014" name="PLoS ONE">
        <title>Genome Sequence of Candidatus Nitrososphaera evergladensis from Group I.1b Enriched from Everglades Soil Reveals Novel Genomic Features of the Ammonia-Oxidizing Archaea.</title>
        <authorList>
            <person name="Zhalnina K.V."/>
            <person name="Dias R."/>
            <person name="Leonard M.T."/>
            <person name="Dorr de Quadros P."/>
            <person name="Camargo F.A."/>
            <person name="Drew J.C."/>
            <person name="Farmerie W.G."/>
            <person name="Daroub S.H."/>
            <person name="Triplett E.W."/>
        </authorList>
    </citation>
    <scope>NUCLEOTIDE SEQUENCE [LARGE SCALE GENOMIC DNA]</scope>
    <source>
        <strain evidence="1 2">SR1</strain>
    </source>
</reference>
<dbReference type="AlphaFoldDB" id="A0A075MLE5"/>
<gene>
    <name evidence="1" type="ORF">NTE_00164</name>
</gene>
<keyword evidence="2" id="KW-1185">Reference proteome</keyword>
<proteinExistence type="predicted"/>
<dbReference type="STRING" id="1459636.NTE_00164"/>
<protein>
    <submittedName>
        <fullName evidence="1">Uncharacterized protein</fullName>
    </submittedName>
</protein>
<accession>A0A075MLE5</accession>
<organism evidence="1 2">
    <name type="scientific">Candidatus Nitrososphaera evergladensis SR1</name>
    <dbReference type="NCBI Taxonomy" id="1459636"/>
    <lineage>
        <taxon>Archaea</taxon>
        <taxon>Nitrososphaerota</taxon>
        <taxon>Nitrososphaeria</taxon>
        <taxon>Nitrososphaerales</taxon>
        <taxon>Nitrososphaeraceae</taxon>
        <taxon>Nitrososphaera</taxon>
    </lineage>
</organism>
<dbReference type="RefSeq" id="WP_148699277.1">
    <property type="nucleotide sequence ID" value="NZ_CP007174.1"/>
</dbReference>
<evidence type="ECO:0000313" key="1">
    <source>
        <dbReference type="EMBL" id="AIF82246.1"/>
    </source>
</evidence>